<keyword evidence="2" id="KW-1185">Reference proteome</keyword>
<sequence>MMLQNEGTKGSLELLVSRLIANESVSPGAVIHQSGGEQALIASAQQIKPYLRMGGVVHYQRSLPRVSESRYTSTIALDLLWIQTYFGDIVRLKSYTRGQASSRQLFITLRLANQVIVQYTLNSLGDLKESFSFDFSSKGYNLEFDDQVQSPLTLNLELIQDREFVTELSETDINQLKQVIDQLDSSLKGGN</sequence>
<gene>
    <name evidence="1" type="ORF">I6N95_01025</name>
</gene>
<evidence type="ECO:0000313" key="2">
    <source>
        <dbReference type="Proteomes" id="UP000674938"/>
    </source>
</evidence>
<proteinExistence type="predicted"/>
<dbReference type="EMBL" id="JAEEGA010000001">
    <property type="protein sequence ID" value="MBP1039579.1"/>
    <property type="molecule type" value="Genomic_DNA"/>
</dbReference>
<dbReference type="AlphaFoldDB" id="A0A940P6X1"/>
<comment type="caution">
    <text evidence="1">The sequence shown here is derived from an EMBL/GenBank/DDBJ whole genome shotgun (WGS) entry which is preliminary data.</text>
</comment>
<accession>A0A940P6X1</accession>
<reference evidence="1" key="1">
    <citation type="submission" date="2020-12" db="EMBL/GenBank/DDBJ databases">
        <title>Vagococcus allomyrinae sp. nov. and Enterococcus lavae sp. nov., isolated from the larvae of Allomyrina dichotoma.</title>
        <authorList>
            <person name="Lee S.D."/>
        </authorList>
    </citation>
    <scope>NUCLEOTIDE SEQUENCE</scope>
    <source>
        <strain evidence="1">BWB3-3</strain>
    </source>
</reference>
<dbReference type="RefSeq" id="WP_209524477.1">
    <property type="nucleotide sequence ID" value="NZ_JAEEGA010000001.1"/>
</dbReference>
<dbReference type="Proteomes" id="UP000674938">
    <property type="component" value="Unassembled WGS sequence"/>
</dbReference>
<name>A0A940P6X1_9ENTE</name>
<evidence type="ECO:0000313" key="1">
    <source>
        <dbReference type="EMBL" id="MBP1039579.1"/>
    </source>
</evidence>
<organism evidence="1 2">
    <name type="scientific">Vagococcus allomyrinae</name>
    <dbReference type="NCBI Taxonomy" id="2794353"/>
    <lineage>
        <taxon>Bacteria</taxon>
        <taxon>Bacillati</taxon>
        <taxon>Bacillota</taxon>
        <taxon>Bacilli</taxon>
        <taxon>Lactobacillales</taxon>
        <taxon>Enterococcaceae</taxon>
        <taxon>Vagococcus</taxon>
    </lineage>
</organism>
<protein>
    <submittedName>
        <fullName evidence="1">Uncharacterized protein</fullName>
    </submittedName>
</protein>